<dbReference type="InterPro" id="IPR007278">
    <property type="entry name" value="DUF397"/>
</dbReference>
<comment type="caution">
    <text evidence="2">The sequence shown here is derived from an EMBL/GenBank/DDBJ whole genome shotgun (WGS) entry which is preliminary data.</text>
</comment>
<dbReference type="OrthoDB" id="3542928at2"/>
<evidence type="ECO:0000259" key="1">
    <source>
        <dbReference type="Pfam" id="PF04149"/>
    </source>
</evidence>
<protein>
    <submittedName>
        <fullName evidence="2">Uncharacterized protein DUF397</fullName>
    </submittedName>
</protein>
<name>A0A3D9SVV8_9ACTN</name>
<reference evidence="2 3" key="1">
    <citation type="submission" date="2018-08" db="EMBL/GenBank/DDBJ databases">
        <title>Sequencing the genomes of 1000 actinobacteria strains.</title>
        <authorList>
            <person name="Klenk H.-P."/>
        </authorList>
    </citation>
    <scope>NUCLEOTIDE SEQUENCE [LARGE SCALE GENOMIC DNA]</scope>
    <source>
        <strain evidence="2 3">DSM 43927</strain>
    </source>
</reference>
<sequence length="70" mass="7503">MNSDRPPVWRRSTHCGPSGSCVEVARLSDAHLGVRDAKQGDTGPTLGVPAFAWRALVARVVAGDLSRHPR</sequence>
<proteinExistence type="predicted"/>
<dbReference type="RefSeq" id="WP_116023663.1">
    <property type="nucleotide sequence ID" value="NZ_QTTT01000001.1"/>
</dbReference>
<dbReference type="Pfam" id="PF04149">
    <property type="entry name" value="DUF397"/>
    <property type="match status" value="1"/>
</dbReference>
<evidence type="ECO:0000313" key="2">
    <source>
        <dbReference type="EMBL" id="REE98173.1"/>
    </source>
</evidence>
<dbReference type="EMBL" id="QTTT01000001">
    <property type="protein sequence ID" value="REE98173.1"/>
    <property type="molecule type" value="Genomic_DNA"/>
</dbReference>
<accession>A0A3D9SVV8</accession>
<gene>
    <name evidence="2" type="ORF">DFJ69_3657</name>
</gene>
<organism evidence="2 3">
    <name type="scientific">Thermomonospora umbrina</name>
    <dbReference type="NCBI Taxonomy" id="111806"/>
    <lineage>
        <taxon>Bacteria</taxon>
        <taxon>Bacillati</taxon>
        <taxon>Actinomycetota</taxon>
        <taxon>Actinomycetes</taxon>
        <taxon>Streptosporangiales</taxon>
        <taxon>Thermomonosporaceae</taxon>
        <taxon>Thermomonospora</taxon>
    </lineage>
</organism>
<keyword evidence="3" id="KW-1185">Reference proteome</keyword>
<dbReference type="Proteomes" id="UP000256661">
    <property type="component" value="Unassembled WGS sequence"/>
</dbReference>
<feature type="domain" description="DUF397" evidence="1">
    <location>
        <begin position="8"/>
        <end position="60"/>
    </location>
</feature>
<dbReference type="AlphaFoldDB" id="A0A3D9SVV8"/>
<evidence type="ECO:0000313" key="3">
    <source>
        <dbReference type="Proteomes" id="UP000256661"/>
    </source>
</evidence>